<feature type="transmembrane region" description="Helical" evidence="6">
    <location>
        <begin position="6"/>
        <end position="30"/>
    </location>
</feature>
<dbReference type="InterPro" id="IPR027469">
    <property type="entry name" value="Cation_efflux_TMD_sf"/>
</dbReference>
<feature type="transmembrane region" description="Helical" evidence="6">
    <location>
        <begin position="167"/>
        <end position="187"/>
    </location>
</feature>
<feature type="transmembrane region" description="Helical" evidence="6">
    <location>
        <begin position="193"/>
        <end position="212"/>
    </location>
</feature>
<dbReference type="SUPFAM" id="SSF161111">
    <property type="entry name" value="Cation efflux protein transmembrane domain-like"/>
    <property type="match status" value="1"/>
</dbReference>
<accession>A0A1I2HJ89</accession>
<keyword evidence="5 6" id="KW-0472">Membrane</keyword>
<evidence type="ECO:0000256" key="1">
    <source>
        <dbReference type="ARBA" id="ARBA00004141"/>
    </source>
</evidence>
<feature type="domain" description="Cation efflux protein transmembrane" evidence="7">
    <location>
        <begin position="11"/>
        <end position="213"/>
    </location>
</feature>
<keyword evidence="3 6" id="KW-0812">Transmembrane</keyword>
<dbReference type="GO" id="GO:0006829">
    <property type="term" value="P:zinc ion transport"/>
    <property type="evidence" value="ECO:0007669"/>
    <property type="project" value="InterPro"/>
</dbReference>
<dbReference type="OrthoDB" id="9806522at2"/>
<dbReference type="InterPro" id="IPR058533">
    <property type="entry name" value="Cation_efflux_TM"/>
</dbReference>
<sequence length="309" mass="32741">MASSGGTKAIVAALVANLGIAVTKFVAYLLTHSSSMLAESVHSLADSGNQALLLVGGRRARREATPEHPFGYGRSRYIYAFIVSIVLFTLGGLFALYEAYHKWQDPHGIESWHWVPIVVLVAAIGMETFSFRTAIVESNHVRGSRSWKEFVRTEKSPELPVVLLEDLGALVGLILALVGVSLTLLTGNGLWDAAGTAAIGVLLVVIAIILAIEIQSLLIGEAALPEHVAAVQQAIVGDGVASLIHLRTMHLGPDEILVAAKIELDAATSAADVAAAVNGAEERIRAAVPVRTTIYLEPDLRQSPGVPAR</sequence>
<dbReference type="NCBIfam" id="TIGR01297">
    <property type="entry name" value="CDF"/>
    <property type="match status" value="1"/>
</dbReference>
<dbReference type="PANTHER" id="PTHR13414">
    <property type="entry name" value="HUEL-CATION TRANSPORTER"/>
    <property type="match status" value="1"/>
</dbReference>
<dbReference type="RefSeq" id="WP_093378926.1">
    <property type="nucleotide sequence ID" value="NZ_BNAN01000004.1"/>
</dbReference>
<dbReference type="PANTHER" id="PTHR13414:SF9">
    <property type="entry name" value="PROTON-COUPLED ZINC ANTIPORTER SLC30A9, MITOCHONDRIAL"/>
    <property type="match status" value="1"/>
</dbReference>
<dbReference type="AlphaFoldDB" id="A0A1I2HJ89"/>
<gene>
    <name evidence="8" type="ORF">SAMN04488035_2336</name>
</gene>
<evidence type="ECO:0000256" key="2">
    <source>
        <dbReference type="ARBA" id="ARBA00022448"/>
    </source>
</evidence>
<dbReference type="Proteomes" id="UP000198520">
    <property type="component" value="Unassembled WGS sequence"/>
</dbReference>
<protein>
    <submittedName>
        <fullName evidence="8">Cation diffusion facilitator family transporter</fullName>
    </submittedName>
</protein>
<organism evidence="8 9">
    <name type="scientific">Flavimobilis marinus</name>
    <dbReference type="NCBI Taxonomy" id="285351"/>
    <lineage>
        <taxon>Bacteria</taxon>
        <taxon>Bacillati</taxon>
        <taxon>Actinomycetota</taxon>
        <taxon>Actinomycetes</taxon>
        <taxon>Micrococcales</taxon>
        <taxon>Jonesiaceae</taxon>
        <taxon>Flavimobilis</taxon>
    </lineage>
</organism>
<dbReference type="SUPFAM" id="SSF160240">
    <property type="entry name" value="Cation efflux protein cytoplasmic domain-like"/>
    <property type="match status" value="1"/>
</dbReference>
<reference evidence="9" key="1">
    <citation type="submission" date="2016-10" db="EMBL/GenBank/DDBJ databases">
        <authorList>
            <person name="Varghese N."/>
            <person name="Submissions S."/>
        </authorList>
    </citation>
    <scope>NUCLEOTIDE SEQUENCE [LARGE SCALE GENOMIC DNA]</scope>
    <source>
        <strain evidence="9">DSM 19083</strain>
    </source>
</reference>
<comment type="subcellular location">
    <subcellularLocation>
        <location evidence="1">Membrane</location>
        <topology evidence="1">Multi-pass membrane protein</topology>
    </subcellularLocation>
</comment>
<dbReference type="Gene3D" id="1.20.1510.10">
    <property type="entry name" value="Cation efflux protein transmembrane domain"/>
    <property type="match status" value="1"/>
</dbReference>
<keyword evidence="9" id="KW-1185">Reference proteome</keyword>
<dbReference type="InterPro" id="IPR036837">
    <property type="entry name" value="Cation_efflux_CTD_sf"/>
</dbReference>
<dbReference type="Pfam" id="PF01545">
    <property type="entry name" value="Cation_efflux"/>
    <property type="match status" value="1"/>
</dbReference>
<evidence type="ECO:0000256" key="6">
    <source>
        <dbReference type="SAM" id="Phobius"/>
    </source>
</evidence>
<dbReference type="InterPro" id="IPR040177">
    <property type="entry name" value="SLC30A9"/>
</dbReference>
<evidence type="ECO:0000256" key="3">
    <source>
        <dbReference type="ARBA" id="ARBA00022692"/>
    </source>
</evidence>
<dbReference type="STRING" id="285351.SAMN04488035_2336"/>
<evidence type="ECO:0000313" key="8">
    <source>
        <dbReference type="EMBL" id="SFF28937.1"/>
    </source>
</evidence>
<feature type="transmembrane region" description="Helical" evidence="6">
    <location>
        <begin position="112"/>
        <end position="135"/>
    </location>
</feature>
<dbReference type="EMBL" id="FONZ01000004">
    <property type="protein sequence ID" value="SFF28937.1"/>
    <property type="molecule type" value="Genomic_DNA"/>
</dbReference>
<keyword evidence="2" id="KW-0813">Transport</keyword>
<keyword evidence="4 6" id="KW-1133">Transmembrane helix</keyword>
<evidence type="ECO:0000256" key="5">
    <source>
        <dbReference type="ARBA" id="ARBA00023136"/>
    </source>
</evidence>
<evidence type="ECO:0000256" key="4">
    <source>
        <dbReference type="ARBA" id="ARBA00022989"/>
    </source>
</evidence>
<evidence type="ECO:0000259" key="7">
    <source>
        <dbReference type="Pfam" id="PF01545"/>
    </source>
</evidence>
<dbReference type="InterPro" id="IPR002524">
    <property type="entry name" value="Cation_efflux"/>
</dbReference>
<proteinExistence type="predicted"/>
<name>A0A1I2HJ89_9MICO</name>
<dbReference type="GO" id="GO:0016020">
    <property type="term" value="C:membrane"/>
    <property type="evidence" value="ECO:0007669"/>
    <property type="project" value="UniProtKB-SubCell"/>
</dbReference>
<dbReference type="GO" id="GO:0008324">
    <property type="term" value="F:monoatomic cation transmembrane transporter activity"/>
    <property type="evidence" value="ECO:0007669"/>
    <property type="project" value="InterPro"/>
</dbReference>
<feature type="transmembrane region" description="Helical" evidence="6">
    <location>
        <begin position="77"/>
        <end position="100"/>
    </location>
</feature>
<evidence type="ECO:0000313" key="9">
    <source>
        <dbReference type="Proteomes" id="UP000198520"/>
    </source>
</evidence>